<reference evidence="3 4" key="1">
    <citation type="submission" date="2015-01" db="EMBL/GenBank/DDBJ databases">
        <title>Evolution of Trichinella species and genotypes.</title>
        <authorList>
            <person name="Korhonen P.K."/>
            <person name="Edoardo P."/>
            <person name="Giuseppe L.R."/>
            <person name="Gasser R.B."/>
        </authorList>
    </citation>
    <scope>NUCLEOTIDE SEQUENCE [LARGE SCALE GENOMIC DNA]</scope>
    <source>
        <strain evidence="2">ISS176</strain>
        <strain evidence="1">ISS588</strain>
    </source>
</reference>
<evidence type="ECO:0000313" key="3">
    <source>
        <dbReference type="Proteomes" id="UP000054805"/>
    </source>
</evidence>
<dbReference type="EMBL" id="JYDS01000066">
    <property type="protein sequence ID" value="KRZ27815.1"/>
    <property type="molecule type" value="Genomic_DNA"/>
</dbReference>
<proteinExistence type="predicted"/>
<sequence length="82" mass="9389">MIWKFLINVRQRSLGKTVYCGNIRLLTTRKTKAGKVVPAICCFCTSKDIGTYWFIFQASINKTSAPRIFVNPQTKFVVLKQT</sequence>
<evidence type="ECO:0000313" key="2">
    <source>
        <dbReference type="EMBL" id="KRZ39219.1"/>
    </source>
</evidence>
<evidence type="ECO:0000313" key="1">
    <source>
        <dbReference type="EMBL" id="KRZ27815.1"/>
    </source>
</evidence>
<dbReference type="Proteomes" id="UP000054826">
    <property type="component" value="Unassembled WGS sequence"/>
</dbReference>
<name>A0A0V1JW43_TRIPS</name>
<dbReference type="EMBL" id="JYDV01000037">
    <property type="protein sequence ID" value="KRZ39219.1"/>
    <property type="molecule type" value="Genomic_DNA"/>
</dbReference>
<protein>
    <submittedName>
        <fullName evidence="2">Uncharacterized protein</fullName>
    </submittedName>
</protein>
<dbReference type="Proteomes" id="UP000054805">
    <property type="component" value="Unassembled WGS sequence"/>
</dbReference>
<accession>A0A0V1JW43</accession>
<gene>
    <name evidence="1" type="ORF">T4B_8408</name>
    <name evidence="2" type="ORF">T4C_2417</name>
</gene>
<evidence type="ECO:0000313" key="4">
    <source>
        <dbReference type="Proteomes" id="UP000054826"/>
    </source>
</evidence>
<dbReference type="AlphaFoldDB" id="A0A0V1JW43"/>
<organism evidence="2 4">
    <name type="scientific">Trichinella pseudospiralis</name>
    <name type="common">Parasitic roundworm</name>
    <dbReference type="NCBI Taxonomy" id="6337"/>
    <lineage>
        <taxon>Eukaryota</taxon>
        <taxon>Metazoa</taxon>
        <taxon>Ecdysozoa</taxon>
        <taxon>Nematoda</taxon>
        <taxon>Enoplea</taxon>
        <taxon>Dorylaimia</taxon>
        <taxon>Trichinellida</taxon>
        <taxon>Trichinellidae</taxon>
        <taxon>Trichinella</taxon>
    </lineage>
</organism>
<comment type="caution">
    <text evidence="2">The sequence shown here is derived from an EMBL/GenBank/DDBJ whole genome shotgun (WGS) entry which is preliminary data.</text>
</comment>
<keyword evidence="3" id="KW-1185">Reference proteome</keyword>